<dbReference type="CDD" id="cd07771">
    <property type="entry name" value="ASKHA_NBD_FGGY_RhaB-like"/>
    <property type="match status" value="1"/>
</dbReference>
<dbReference type="InterPro" id="IPR013449">
    <property type="entry name" value="Rhamnulokinase"/>
</dbReference>
<name>A0ABW4YPE5_9BACL</name>
<feature type="domain" description="Carbohydrate kinase FGGY N-terminal" evidence="8">
    <location>
        <begin position="3"/>
        <end position="244"/>
    </location>
</feature>
<protein>
    <submittedName>
        <fullName evidence="10">Rhamnulokinase family protein</fullName>
        <ecNumber evidence="10">2.7.1.-</ecNumber>
    </submittedName>
</protein>
<organism evidence="10 11">
    <name type="scientific">Paenibacillus yanchengensis</name>
    <dbReference type="NCBI Taxonomy" id="2035833"/>
    <lineage>
        <taxon>Bacteria</taxon>
        <taxon>Bacillati</taxon>
        <taxon>Bacillota</taxon>
        <taxon>Bacilli</taxon>
        <taxon>Bacillales</taxon>
        <taxon>Paenibacillaceae</taxon>
        <taxon>Paenibacillus</taxon>
    </lineage>
</organism>
<evidence type="ECO:0000256" key="3">
    <source>
        <dbReference type="ARBA" id="ARBA00022741"/>
    </source>
</evidence>
<accession>A0ABW4YPE5</accession>
<evidence type="ECO:0000313" key="11">
    <source>
        <dbReference type="Proteomes" id="UP001597362"/>
    </source>
</evidence>
<evidence type="ECO:0000256" key="7">
    <source>
        <dbReference type="ARBA" id="ARBA00023308"/>
    </source>
</evidence>
<sequence length="489" mass="54461">MTYVLAFDLGASSGRAVLGQLVDGKIELEELHRFSNDPVQVGGELHWDILRLLHELKQALIKAKNRGIVLDSMGIDSWGVDFGTLNEQGKLLGNPYHYRDTHTVGVMEQLIEKLSAETIFGRTGIQMMGINTLYQLASLKTNQSHLLQGAKHILMTPALLRYFLTNEMHNEFSMATTSQLFNPIVGDWDDHLLEAIDIEKEMLGNVVQPGTYVGQLSAEVCEELTIDPIPVIAVAEHDTGSAVVAVPAEEKSFAYLSSGTWSLIGTEVQTPVINELSQQLNFTNEGGAYGTYRLLKNIMGLWIIQESRRAWEKAGQTYSFPELVKLAEQAEPFARFIDVDDELFMHPGNMPAQINVYLQQTNQQTTDDVGSIARVIMESLAFKYRIALEQIEQLTGEVYDGLHIVGGGIQNTLLCQWTANAIGKPIKAGPVEGSAIGNMVVQWISAGKLKDVWEAREVIKRSFPIDIYESKQTEEWNTAFEQYKLITGQ</sequence>
<feature type="domain" description="Carbohydrate kinase FGGY C-terminal" evidence="9">
    <location>
        <begin position="254"/>
        <end position="445"/>
    </location>
</feature>
<keyword evidence="2 10" id="KW-0808">Transferase</keyword>
<dbReference type="Pfam" id="PF00370">
    <property type="entry name" value="FGGY_N"/>
    <property type="match status" value="1"/>
</dbReference>
<dbReference type="Pfam" id="PF02782">
    <property type="entry name" value="FGGY_C"/>
    <property type="match status" value="1"/>
</dbReference>
<keyword evidence="7" id="KW-0684">Rhamnose metabolism</keyword>
<dbReference type="PANTHER" id="PTHR10196:SF93">
    <property type="entry name" value="L-RHAMNULOKINASE"/>
    <property type="match status" value="1"/>
</dbReference>
<comment type="caution">
    <text evidence="10">The sequence shown here is derived from an EMBL/GenBank/DDBJ whole genome shotgun (WGS) entry which is preliminary data.</text>
</comment>
<dbReference type="InterPro" id="IPR043129">
    <property type="entry name" value="ATPase_NBD"/>
</dbReference>
<dbReference type="GO" id="GO:0016740">
    <property type="term" value="F:transferase activity"/>
    <property type="evidence" value="ECO:0007669"/>
    <property type="project" value="UniProtKB-KW"/>
</dbReference>
<keyword evidence="4" id="KW-0418">Kinase</keyword>
<comment type="similarity">
    <text evidence="1">Belongs to the FGGY kinase family.</text>
</comment>
<evidence type="ECO:0000256" key="4">
    <source>
        <dbReference type="ARBA" id="ARBA00022777"/>
    </source>
</evidence>
<gene>
    <name evidence="10" type="ORF">ACFSJH_16515</name>
</gene>
<evidence type="ECO:0000259" key="8">
    <source>
        <dbReference type="Pfam" id="PF00370"/>
    </source>
</evidence>
<keyword evidence="5" id="KW-0067">ATP-binding</keyword>
<keyword evidence="3" id="KW-0547">Nucleotide-binding</keyword>
<dbReference type="RefSeq" id="WP_377774390.1">
    <property type="nucleotide sequence ID" value="NZ_JBHUHO010000039.1"/>
</dbReference>
<dbReference type="InterPro" id="IPR018484">
    <property type="entry name" value="FGGY_N"/>
</dbReference>
<evidence type="ECO:0000256" key="5">
    <source>
        <dbReference type="ARBA" id="ARBA00022840"/>
    </source>
</evidence>
<dbReference type="InterPro" id="IPR018485">
    <property type="entry name" value="FGGY_C"/>
</dbReference>
<dbReference type="SUPFAM" id="SSF53067">
    <property type="entry name" value="Actin-like ATPase domain"/>
    <property type="match status" value="2"/>
</dbReference>
<evidence type="ECO:0000256" key="6">
    <source>
        <dbReference type="ARBA" id="ARBA00023157"/>
    </source>
</evidence>
<proteinExistence type="inferred from homology"/>
<dbReference type="Proteomes" id="UP001597362">
    <property type="component" value="Unassembled WGS sequence"/>
</dbReference>
<dbReference type="EMBL" id="JBHUHO010000039">
    <property type="protein sequence ID" value="MFD2117334.1"/>
    <property type="molecule type" value="Genomic_DNA"/>
</dbReference>
<dbReference type="PANTHER" id="PTHR10196">
    <property type="entry name" value="SUGAR KINASE"/>
    <property type="match status" value="1"/>
</dbReference>
<keyword evidence="6" id="KW-1015">Disulfide bond</keyword>
<reference evidence="11" key="1">
    <citation type="journal article" date="2019" name="Int. J. Syst. Evol. Microbiol.">
        <title>The Global Catalogue of Microorganisms (GCM) 10K type strain sequencing project: providing services to taxonomists for standard genome sequencing and annotation.</title>
        <authorList>
            <consortium name="The Broad Institute Genomics Platform"/>
            <consortium name="The Broad Institute Genome Sequencing Center for Infectious Disease"/>
            <person name="Wu L."/>
            <person name="Ma J."/>
        </authorList>
    </citation>
    <scope>NUCLEOTIDE SEQUENCE [LARGE SCALE GENOMIC DNA]</scope>
    <source>
        <strain evidence="11">GH52</strain>
    </source>
</reference>
<evidence type="ECO:0000256" key="2">
    <source>
        <dbReference type="ARBA" id="ARBA00022679"/>
    </source>
</evidence>
<dbReference type="EC" id="2.7.1.-" evidence="10"/>
<evidence type="ECO:0000313" key="10">
    <source>
        <dbReference type="EMBL" id="MFD2117334.1"/>
    </source>
</evidence>
<keyword evidence="11" id="KW-1185">Reference proteome</keyword>
<dbReference type="Gene3D" id="3.30.420.40">
    <property type="match status" value="2"/>
</dbReference>
<evidence type="ECO:0000259" key="9">
    <source>
        <dbReference type="Pfam" id="PF02782"/>
    </source>
</evidence>
<evidence type="ECO:0000256" key="1">
    <source>
        <dbReference type="ARBA" id="ARBA00009156"/>
    </source>
</evidence>